<keyword evidence="9" id="KW-0411">Iron-sulfur</keyword>
<accession>A0A560HD83</accession>
<evidence type="ECO:0000256" key="6">
    <source>
        <dbReference type="ARBA" id="ARBA00022723"/>
    </source>
</evidence>
<proteinExistence type="inferred from homology"/>
<keyword evidence="7" id="KW-0663">Pyridoxal phosphate</keyword>
<name>A0A560HD83_9PROT</name>
<comment type="catalytic activity">
    <reaction evidence="10">
        <text>(sulfur carrier)-H + L-cysteine = (sulfur carrier)-SH + L-alanine</text>
        <dbReference type="Rhea" id="RHEA:43892"/>
        <dbReference type="Rhea" id="RHEA-COMP:14737"/>
        <dbReference type="Rhea" id="RHEA-COMP:14739"/>
        <dbReference type="ChEBI" id="CHEBI:29917"/>
        <dbReference type="ChEBI" id="CHEBI:35235"/>
        <dbReference type="ChEBI" id="CHEBI:57972"/>
        <dbReference type="ChEBI" id="CHEBI:64428"/>
        <dbReference type="EC" id="2.8.1.7"/>
    </reaction>
</comment>
<evidence type="ECO:0000256" key="5">
    <source>
        <dbReference type="ARBA" id="ARBA00022679"/>
    </source>
</evidence>
<evidence type="ECO:0000259" key="11">
    <source>
        <dbReference type="Pfam" id="PF00266"/>
    </source>
</evidence>
<sequence>MAGLPTAAGGGPLYLDHLASTPLDADVLAAMLPWFQPDHAGNAQSAHHAPGRAAARAITQSARAVAALVDAPADATVTFTPSASEANRLALQGLAPAGMPVLISAIEHDSVLRRVEGLRAAGHTVTLLPVDGQGVLRLDALEAALIGAGRPALLSLMAANNEVGSLQPLAAVGDLCRRHGALWHCDGVQRVATGPLPLGGRDRSGPDMITLSAHKLYGPQGVGALVARAGLAPARPWPWGTPPTALIVGFAEAARLALRRRDDDRAHLSALTARLWAGLSAVLPGIRRNGPADGLPGCLNVTLPGVDAADLLLDLPDLALSTGSACRSASGQPSHVLTALGLDATAAFGSLRFGLGRGTTGADVDQAVARIAAALRTR</sequence>
<keyword evidence="13" id="KW-1185">Reference proteome</keyword>
<dbReference type="InterPro" id="IPR000192">
    <property type="entry name" value="Aminotrans_V_dom"/>
</dbReference>
<evidence type="ECO:0000256" key="9">
    <source>
        <dbReference type="ARBA" id="ARBA00023014"/>
    </source>
</evidence>
<keyword evidence="6" id="KW-0479">Metal-binding</keyword>
<dbReference type="EMBL" id="VITR01000005">
    <property type="protein sequence ID" value="TWB43360.1"/>
    <property type="molecule type" value="Genomic_DNA"/>
</dbReference>
<dbReference type="Gene3D" id="3.90.1150.10">
    <property type="entry name" value="Aspartate Aminotransferase, domain 1"/>
    <property type="match status" value="1"/>
</dbReference>
<dbReference type="Proteomes" id="UP000315751">
    <property type="component" value="Unassembled WGS sequence"/>
</dbReference>
<dbReference type="SUPFAM" id="SSF53383">
    <property type="entry name" value="PLP-dependent transferases"/>
    <property type="match status" value="1"/>
</dbReference>
<evidence type="ECO:0000256" key="1">
    <source>
        <dbReference type="ARBA" id="ARBA00001933"/>
    </source>
</evidence>
<dbReference type="Gene3D" id="3.40.640.10">
    <property type="entry name" value="Type I PLP-dependent aspartate aminotransferase-like (Major domain)"/>
    <property type="match status" value="1"/>
</dbReference>
<evidence type="ECO:0000256" key="4">
    <source>
        <dbReference type="ARBA" id="ARBA00013558"/>
    </source>
</evidence>
<dbReference type="GO" id="GO:0046872">
    <property type="term" value="F:metal ion binding"/>
    <property type="evidence" value="ECO:0007669"/>
    <property type="project" value="UniProtKB-KW"/>
</dbReference>
<dbReference type="PANTHER" id="PTHR11601:SF34">
    <property type="entry name" value="CYSTEINE DESULFURASE"/>
    <property type="match status" value="1"/>
</dbReference>
<feature type="domain" description="Aminotransferase class V" evidence="11">
    <location>
        <begin position="14"/>
        <end position="237"/>
    </location>
</feature>
<dbReference type="InterPro" id="IPR015424">
    <property type="entry name" value="PyrdxlP-dep_Trfase"/>
</dbReference>
<keyword evidence="5" id="KW-0808">Transferase</keyword>
<evidence type="ECO:0000313" key="12">
    <source>
        <dbReference type="EMBL" id="TWB43360.1"/>
    </source>
</evidence>
<dbReference type="PIRSF" id="PIRSF005572">
    <property type="entry name" value="NifS"/>
    <property type="match status" value="1"/>
</dbReference>
<evidence type="ECO:0000256" key="2">
    <source>
        <dbReference type="ARBA" id="ARBA00003120"/>
    </source>
</evidence>
<dbReference type="InterPro" id="IPR015421">
    <property type="entry name" value="PyrdxlP-dep_Trfase_major"/>
</dbReference>
<evidence type="ECO:0000256" key="8">
    <source>
        <dbReference type="ARBA" id="ARBA00023004"/>
    </source>
</evidence>
<gene>
    <name evidence="12" type="ORF">FBZ90_105173</name>
</gene>
<dbReference type="GO" id="GO:0031071">
    <property type="term" value="F:cysteine desulfurase activity"/>
    <property type="evidence" value="ECO:0007669"/>
    <property type="project" value="UniProtKB-EC"/>
</dbReference>
<evidence type="ECO:0000256" key="10">
    <source>
        <dbReference type="ARBA" id="ARBA00050776"/>
    </source>
</evidence>
<dbReference type="InterPro" id="IPR016454">
    <property type="entry name" value="Cysteine_dSase"/>
</dbReference>
<feature type="domain" description="Aminotransferase class V" evidence="11">
    <location>
        <begin position="240"/>
        <end position="366"/>
    </location>
</feature>
<evidence type="ECO:0000256" key="3">
    <source>
        <dbReference type="ARBA" id="ARBA00006490"/>
    </source>
</evidence>
<comment type="function">
    <text evidence="2">Catalyzes the removal of elemental sulfur atoms from cysteine to produce alanine. Seems to participate in the biosynthesis of the nitrogenase metalloclusters by providing the inorganic sulfur required for the Fe-S core formation.</text>
</comment>
<evidence type="ECO:0000256" key="7">
    <source>
        <dbReference type="ARBA" id="ARBA00022898"/>
    </source>
</evidence>
<dbReference type="Pfam" id="PF00266">
    <property type="entry name" value="Aminotran_5"/>
    <property type="match status" value="2"/>
</dbReference>
<dbReference type="InterPro" id="IPR015422">
    <property type="entry name" value="PyrdxlP-dep_Trfase_small"/>
</dbReference>
<dbReference type="RefSeq" id="WP_246130259.1">
    <property type="nucleotide sequence ID" value="NZ_VITR01000005.1"/>
</dbReference>
<protein>
    <recommendedName>
        <fullName evidence="4">Cysteine desulfurase</fullName>
    </recommendedName>
</protein>
<reference evidence="12 13" key="1">
    <citation type="submission" date="2019-06" db="EMBL/GenBank/DDBJ databases">
        <title>Genomic Encyclopedia of Type Strains, Phase IV (KMG-V): Genome sequencing to study the core and pangenomes of soil and plant-associated prokaryotes.</title>
        <authorList>
            <person name="Whitman W."/>
        </authorList>
    </citation>
    <scope>NUCLEOTIDE SEQUENCE [LARGE SCALE GENOMIC DNA]</scope>
    <source>
        <strain evidence="12 13">BR 11622</strain>
    </source>
</reference>
<dbReference type="PANTHER" id="PTHR11601">
    <property type="entry name" value="CYSTEINE DESULFURYLASE FAMILY MEMBER"/>
    <property type="match status" value="1"/>
</dbReference>
<dbReference type="AlphaFoldDB" id="A0A560HD83"/>
<comment type="similarity">
    <text evidence="3">Belongs to the class-V pyridoxal-phosphate-dependent aminotransferase family. NifS/IscS subfamily.</text>
</comment>
<comment type="cofactor">
    <cofactor evidence="1">
        <name>pyridoxal 5'-phosphate</name>
        <dbReference type="ChEBI" id="CHEBI:597326"/>
    </cofactor>
</comment>
<evidence type="ECO:0000313" key="13">
    <source>
        <dbReference type="Proteomes" id="UP000315751"/>
    </source>
</evidence>
<comment type="caution">
    <text evidence="12">The sequence shown here is derived from an EMBL/GenBank/DDBJ whole genome shotgun (WGS) entry which is preliminary data.</text>
</comment>
<dbReference type="GO" id="GO:0051536">
    <property type="term" value="F:iron-sulfur cluster binding"/>
    <property type="evidence" value="ECO:0007669"/>
    <property type="project" value="UniProtKB-KW"/>
</dbReference>
<keyword evidence="8" id="KW-0408">Iron</keyword>
<organism evidence="12 13">
    <name type="scientific">Nitrospirillum amazonense</name>
    <dbReference type="NCBI Taxonomy" id="28077"/>
    <lineage>
        <taxon>Bacteria</taxon>
        <taxon>Pseudomonadati</taxon>
        <taxon>Pseudomonadota</taxon>
        <taxon>Alphaproteobacteria</taxon>
        <taxon>Rhodospirillales</taxon>
        <taxon>Azospirillaceae</taxon>
        <taxon>Nitrospirillum</taxon>
    </lineage>
</organism>